<gene>
    <name evidence="1" type="ORF">SKAU_G00103820</name>
</gene>
<evidence type="ECO:0000313" key="1">
    <source>
        <dbReference type="EMBL" id="KAJ8370354.1"/>
    </source>
</evidence>
<reference evidence="1" key="1">
    <citation type="journal article" date="2023" name="Science">
        <title>Genome structures resolve the early diversification of teleost fishes.</title>
        <authorList>
            <person name="Parey E."/>
            <person name="Louis A."/>
            <person name="Montfort J."/>
            <person name="Bouchez O."/>
            <person name="Roques C."/>
            <person name="Iampietro C."/>
            <person name="Lluch J."/>
            <person name="Castinel A."/>
            <person name="Donnadieu C."/>
            <person name="Desvignes T."/>
            <person name="Floi Bucao C."/>
            <person name="Jouanno E."/>
            <person name="Wen M."/>
            <person name="Mejri S."/>
            <person name="Dirks R."/>
            <person name="Jansen H."/>
            <person name="Henkel C."/>
            <person name="Chen W.J."/>
            <person name="Zahm M."/>
            <person name="Cabau C."/>
            <person name="Klopp C."/>
            <person name="Thompson A.W."/>
            <person name="Robinson-Rechavi M."/>
            <person name="Braasch I."/>
            <person name="Lecointre G."/>
            <person name="Bobe J."/>
            <person name="Postlethwait J.H."/>
            <person name="Berthelot C."/>
            <person name="Roest Crollius H."/>
            <person name="Guiguen Y."/>
        </authorList>
    </citation>
    <scope>NUCLEOTIDE SEQUENCE</scope>
    <source>
        <strain evidence="1">WJC10195</strain>
    </source>
</reference>
<protein>
    <submittedName>
        <fullName evidence="1">Uncharacterized protein</fullName>
    </submittedName>
</protein>
<sequence>MGIRTNRERRKFLGSENSWLRTASCSSTRNKFVQAGITKMAHLTTAGGWRAAEEIAAITGVRSIHLVQTYLEGV</sequence>
<proteinExistence type="predicted"/>
<dbReference type="Proteomes" id="UP001152622">
    <property type="component" value="Chromosome 3"/>
</dbReference>
<organism evidence="1 2">
    <name type="scientific">Synaphobranchus kaupii</name>
    <name type="common">Kaup's arrowtooth eel</name>
    <dbReference type="NCBI Taxonomy" id="118154"/>
    <lineage>
        <taxon>Eukaryota</taxon>
        <taxon>Metazoa</taxon>
        <taxon>Chordata</taxon>
        <taxon>Craniata</taxon>
        <taxon>Vertebrata</taxon>
        <taxon>Euteleostomi</taxon>
        <taxon>Actinopterygii</taxon>
        <taxon>Neopterygii</taxon>
        <taxon>Teleostei</taxon>
        <taxon>Anguilliformes</taxon>
        <taxon>Synaphobranchidae</taxon>
        <taxon>Synaphobranchus</taxon>
    </lineage>
</organism>
<comment type="caution">
    <text evidence="1">The sequence shown here is derived from an EMBL/GenBank/DDBJ whole genome shotgun (WGS) entry which is preliminary data.</text>
</comment>
<keyword evidence="2" id="KW-1185">Reference proteome</keyword>
<evidence type="ECO:0000313" key="2">
    <source>
        <dbReference type="Proteomes" id="UP001152622"/>
    </source>
</evidence>
<dbReference type="EMBL" id="JAINUF010000003">
    <property type="protein sequence ID" value="KAJ8370354.1"/>
    <property type="molecule type" value="Genomic_DNA"/>
</dbReference>
<dbReference type="AlphaFoldDB" id="A0A9Q1J7D5"/>
<name>A0A9Q1J7D5_SYNKA</name>
<accession>A0A9Q1J7D5</accession>